<dbReference type="EnsemblFungi" id="MAPG_04177T0">
    <property type="protein sequence ID" value="MAPG_04177T0"/>
    <property type="gene ID" value="MAPG_04177"/>
</dbReference>
<evidence type="ECO:0000313" key="2">
    <source>
        <dbReference type="EMBL" id="KLU85147.1"/>
    </source>
</evidence>
<gene>
    <name evidence="2" type="ORF">MAPG_04177</name>
</gene>
<dbReference type="EMBL" id="ADBL01000988">
    <property type="status" value="NOT_ANNOTATED_CDS"/>
    <property type="molecule type" value="Genomic_DNA"/>
</dbReference>
<reference evidence="2" key="3">
    <citation type="submission" date="2011-03" db="EMBL/GenBank/DDBJ databases">
        <title>Annotation of Magnaporthe poae ATCC 64411.</title>
        <authorList>
            <person name="Ma L.-J."/>
            <person name="Dead R."/>
            <person name="Young S.K."/>
            <person name="Zeng Q."/>
            <person name="Gargeya S."/>
            <person name="Fitzgerald M."/>
            <person name="Haas B."/>
            <person name="Abouelleil A."/>
            <person name="Alvarado L."/>
            <person name="Arachchi H.M."/>
            <person name="Berlin A."/>
            <person name="Brown A."/>
            <person name="Chapman S.B."/>
            <person name="Chen Z."/>
            <person name="Dunbar C."/>
            <person name="Freedman E."/>
            <person name="Gearin G."/>
            <person name="Gellesch M."/>
            <person name="Goldberg J."/>
            <person name="Griggs A."/>
            <person name="Gujja S."/>
            <person name="Heiman D."/>
            <person name="Howarth C."/>
            <person name="Larson L."/>
            <person name="Lui A."/>
            <person name="MacDonald P.J.P."/>
            <person name="Mehta T."/>
            <person name="Montmayeur A."/>
            <person name="Murphy C."/>
            <person name="Neiman D."/>
            <person name="Pearson M."/>
            <person name="Priest M."/>
            <person name="Roberts A."/>
            <person name="Saif S."/>
            <person name="Shea T."/>
            <person name="Shenoy N."/>
            <person name="Sisk P."/>
            <person name="Stolte C."/>
            <person name="Sykes S."/>
            <person name="Yandava C."/>
            <person name="Wortman J."/>
            <person name="Nusbaum C."/>
            <person name="Birren B."/>
        </authorList>
    </citation>
    <scope>NUCLEOTIDE SEQUENCE</scope>
    <source>
        <strain evidence="2">ATCC 64411</strain>
    </source>
</reference>
<name>A0A0C4DW10_MAGP6</name>
<dbReference type="AlphaFoldDB" id="A0A0C4DW10"/>
<dbReference type="Proteomes" id="UP000011715">
    <property type="component" value="Unassembled WGS sequence"/>
</dbReference>
<evidence type="ECO:0000313" key="3">
    <source>
        <dbReference type="EnsemblFungi" id="MAPG_04177T0"/>
    </source>
</evidence>
<keyword evidence="4" id="KW-1185">Reference proteome</keyword>
<reference evidence="3" key="5">
    <citation type="submission" date="2015-06" db="UniProtKB">
        <authorList>
            <consortium name="EnsemblFungi"/>
        </authorList>
    </citation>
    <scope>IDENTIFICATION</scope>
    <source>
        <strain evidence="3">ATCC 64411</strain>
    </source>
</reference>
<sequence>MRPSCSMIDSRFVLRRPPHLCTWQTRYEMTTQKDWRGQPWSEDAEGPTILLVNIWSPSSRQLWAFTLTRLAHSGAPARALWRRIYVPSRLVDIRGNKKGVGHDDMGTTERTRKFGGGRCSPF</sequence>
<proteinExistence type="predicted"/>
<reference evidence="4" key="2">
    <citation type="submission" date="2010-05" db="EMBL/GenBank/DDBJ databases">
        <title>The genome sequence of Magnaporthe poae strain ATCC 64411.</title>
        <authorList>
            <person name="Ma L.-J."/>
            <person name="Dead R."/>
            <person name="Young S."/>
            <person name="Zeng Q."/>
            <person name="Koehrsen M."/>
            <person name="Alvarado L."/>
            <person name="Berlin A."/>
            <person name="Chapman S.B."/>
            <person name="Chen Z."/>
            <person name="Freedman E."/>
            <person name="Gellesch M."/>
            <person name="Goldberg J."/>
            <person name="Griggs A."/>
            <person name="Gujja S."/>
            <person name="Heilman E.R."/>
            <person name="Heiman D."/>
            <person name="Hepburn T."/>
            <person name="Howarth C."/>
            <person name="Jen D."/>
            <person name="Larson L."/>
            <person name="Mehta T."/>
            <person name="Neiman D."/>
            <person name="Pearson M."/>
            <person name="Roberts A."/>
            <person name="Saif S."/>
            <person name="Shea T."/>
            <person name="Shenoy N."/>
            <person name="Sisk P."/>
            <person name="Stolte C."/>
            <person name="Sykes S."/>
            <person name="Walk T."/>
            <person name="White J."/>
            <person name="Yandava C."/>
            <person name="Haas B."/>
            <person name="Nusbaum C."/>
            <person name="Birren B."/>
        </authorList>
    </citation>
    <scope>NUCLEOTIDE SEQUENCE [LARGE SCALE GENOMIC DNA]</scope>
    <source>
        <strain evidence="4">ATCC 64411 / 73-15</strain>
    </source>
</reference>
<protein>
    <submittedName>
        <fullName evidence="2 3">Uncharacterized protein</fullName>
    </submittedName>
</protein>
<organism evidence="3 4">
    <name type="scientific">Magnaporthiopsis poae (strain ATCC 64411 / 73-15)</name>
    <name type="common">Kentucky bluegrass fungus</name>
    <name type="synonym">Magnaporthe poae</name>
    <dbReference type="NCBI Taxonomy" id="644358"/>
    <lineage>
        <taxon>Eukaryota</taxon>
        <taxon>Fungi</taxon>
        <taxon>Dikarya</taxon>
        <taxon>Ascomycota</taxon>
        <taxon>Pezizomycotina</taxon>
        <taxon>Sordariomycetes</taxon>
        <taxon>Sordariomycetidae</taxon>
        <taxon>Magnaporthales</taxon>
        <taxon>Magnaporthaceae</taxon>
        <taxon>Magnaporthiopsis</taxon>
    </lineage>
</organism>
<dbReference type="VEuPathDB" id="FungiDB:MAPG_04177"/>
<evidence type="ECO:0000256" key="1">
    <source>
        <dbReference type="SAM" id="MobiDB-lite"/>
    </source>
</evidence>
<reference evidence="3" key="4">
    <citation type="journal article" date="2015" name="G3 (Bethesda)">
        <title>Genome sequences of three phytopathogenic species of the Magnaporthaceae family of fungi.</title>
        <authorList>
            <person name="Okagaki L.H."/>
            <person name="Nunes C.C."/>
            <person name="Sailsbery J."/>
            <person name="Clay B."/>
            <person name="Brown D."/>
            <person name="John T."/>
            <person name="Oh Y."/>
            <person name="Young N."/>
            <person name="Fitzgerald M."/>
            <person name="Haas B.J."/>
            <person name="Zeng Q."/>
            <person name="Young S."/>
            <person name="Adiconis X."/>
            <person name="Fan L."/>
            <person name="Levin J.Z."/>
            <person name="Mitchell T.K."/>
            <person name="Okubara P.A."/>
            <person name="Farman M.L."/>
            <person name="Kohn L.M."/>
            <person name="Birren B."/>
            <person name="Ma L.-J."/>
            <person name="Dean R.A."/>
        </authorList>
    </citation>
    <scope>NUCLEOTIDE SEQUENCE</scope>
    <source>
        <strain evidence="3">ATCC 64411 / 73-15</strain>
    </source>
</reference>
<feature type="region of interest" description="Disordered" evidence="1">
    <location>
        <begin position="96"/>
        <end position="122"/>
    </location>
</feature>
<accession>A0A0C4DW10</accession>
<reference evidence="2" key="1">
    <citation type="submission" date="2010-05" db="EMBL/GenBank/DDBJ databases">
        <title>The Genome Sequence of Magnaporthe poae strain ATCC 64411.</title>
        <authorList>
            <consortium name="The Broad Institute Genome Sequencing Platform"/>
            <consortium name="Broad Institute Genome Sequencing Center for Infectious Disease"/>
            <person name="Ma L.-J."/>
            <person name="Dead R."/>
            <person name="Young S."/>
            <person name="Zeng Q."/>
            <person name="Koehrsen M."/>
            <person name="Alvarado L."/>
            <person name="Berlin A."/>
            <person name="Chapman S.B."/>
            <person name="Chen Z."/>
            <person name="Freedman E."/>
            <person name="Gellesch M."/>
            <person name="Goldberg J."/>
            <person name="Griggs A."/>
            <person name="Gujja S."/>
            <person name="Heilman E.R."/>
            <person name="Heiman D."/>
            <person name="Hepburn T."/>
            <person name="Howarth C."/>
            <person name="Jen D."/>
            <person name="Larson L."/>
            <person name="Mehta T."/>
            <person name="Neiman D."/>
            <person name="Pearson M."/>
            <person name="Roberts A."/>
            <person name="Saif S."/>
            <person name="Shea T."/>
            <person name="Shenoy N."/>
            <person name="Sisk P."/>
            <person name="Stolte C."/>
            <person name="Sykes S."/>
            <person name="Walk T."/>
            <person name="White J."/>
            <person name="Yandava C."/>
            <person name="Haas B."/>
            <person name="Nusbaum C."/>
            <person name="Birren B."/>
        </authorList>
    </citation>
    <scope>NUCLEOTIDE SEQUENCE</scope>
    <source>
        <strain evidence="2">ATCC 64411</strain>
    </source>
</reference>
<dbReference type="EMBL" id="GL876968">
    <property type="protein sequence ID" value="KLU85147.1"/>
    <property type="molecule type" value="Genomic_DNA"/>
</dbReference>
<feature type="compositionally biased region" description="Basic and acidic residues" evidence="1">
    <location>
        <begin position="96"/>
        <end position="112"/>
    </location>
</feature>
<evidence type="ECO:0000313" key="4">
    <source>
        <dbReference type="Proteomes" id="UP000011715"/>
    </source>
</evidence>